<dbReference type="InterPro" id="IPR038765">
    <property type="entry name" value="Papain-like_cys_pep_sf"/>
</dbReference>
<dbReference type="Pfam" id="PF01841">
    <property type="entry name" value="Transglut_core"/>
    <property type="match status" value="1"/>
</dbReference>
<evidence type="ECO:0000256" key="1">
    <source>
        <dbReference type="SAM" id="MobiDB-lite"/>
    </source>
</evidence>
<feature type="transmembrane region" description="Helical" evidence="2">
    <location>
        <begin position="117"/>
        <end position="134"/>
    </location>
</feature>
<feature type="transmembrane region" description="Helical" evidence="2">
    <location>
        <begin position="9"/>
        <end position="25"/>
    </location>
</feature>
<feature type="transmembrane region" description="Helical" evidence="2">
    <location>
        <begin position="37"/>
        <end position="57"/>
    </location>
</feature>
<dbReference type="STRING" id="1529.SAMN04487885_10567"/>
<feature type="transmembrane region" description="Helical" evidence="2">
    <location>
        <begin position="203"/>
        <end position="224"/>
    </location>
</feature>
<feature type="domain" description="Transglutaminase-like" evidence="3">
    <location>
        <begin position="459"/>
        <end position="532"/>
    </location>
</feature>
<keyword evidence="2" id="KW-0472">Membrane</keyword>
<feature type="transmembrane region" description="Helical" evidence="2">
    <location>
        <begin position="584"/>
        <end position="603"/>
    </location>
</feature>
<reference evidence="4 7" key="2">
    <citation type="submission" date="2018-03" db="EMBL/GenBank/DDBJ databases">
        <title>The uncultured portion of the human microbiome is neutrally assembled.</title>
        <authorList>
            <person name="Jeraldo P."/>
            <person name="Boardman L."/>
            <person name="White B.A."/>
            <person name="Nelson H."/>
            <person name="Goldenfeld N."/>
            <person name="Chia N."/>
        </authorList>
    </citation>
    <scope>NUCLEOTIDE SEQUENCE [LARGE SCALE GENOMIC DNA]</scope>
    <source>
        <strain evidence="4">CIM:MAG 903</strain>
    </source>
</reference>
<keyword evidence="6" id="KW-1185">Reference proteome</keyword>
<dbReference type="Gene3D" id="3.10.620.30">
    <property type="match status" value="1"/>
</dbReference>
<feature type="compositionally biased region" description="Polar residues" evidence="1">
    <location>
        <begin position="536"/>
        <end position="558"/>
    </location>
</feature>
<dbReference type="OrthoDB" id="9804872at2"/>
<dbReference type="Proteomes" id="UP000246114">
    <property type="component" value="Unassembled WGS sequence"/>
</dbReference>
<accession>A0A1I2KBN1</accession>
<dbReference type="InterPro" id="IPR052901">
    <property type="entry name" value="Bact_TGase-like"/>
</dbReference>
<evidence type="ECO:0000313" key="4">
    <source>
        <dbReference type="EMBL" id="PWL51337.1"/>
    </source>
</evidence>
<dbReference type="EMBL" id="FOOE01000005">
    <property type="protein sequence ID" value="SFF64502.1"/>
    <property type="molecule type" value="Genomic_DNA"/>
</dbReference>
<feature type="transmembrane region" description="Helical" evidence="2">
    <location>
        <begin position="141"/>
        <end position="158"/>
    </location>
</feature>
<protein>
    <submittedName>
        <fullName evidence="5">Transglutaminase-like superfamily protein</fullName>
    </submittedName>
</protein>
<dbReference type="EMBL" id="QAMZ01000057">
    <property type="protein sequence ID" value="PWL51337.1"/>
    <property type="molecule type" value="Genomic_DNA"/>
</dbReference>
<proteinExistence type="predicted"/>
<evidence type="ECO:0000256" key="2">
    <source>
        <dbReference type="SAM" id="Phobius"/>
    </source>
</evidence>
<dbReference type="AlphaFoldDB" id="A0A1I2KBN1"/>
<evidence type="ECO:0000313" key="5">
    <source>
        <dbReference type="EMBL" id="SFF64502.1"/>
    </source>
</evidence>
<keyword evidence="2" id="KW-0812">Transmembrane</keyword>
<reference evidence="5 6" key="1">
    <citation type="submission" date="2016-10" db="EMBL/GenBank/DDBJ databases">
        <authorList>
            <person name="de Groot N.N."/>
        </authorList>
    </citation>
    <scope>NUCLEOTIDE SEQUENCE [LARGE SCALE GENOMIC DNA]</scope>
    <source>
        <strain evidence="5 6">NLAE-zl-G419</strain>
    </source>
</reference>
<dbReference type="PANTHER" id="PTHR42736">
    <property type="entry name" value="PROTEIN-GLUTAMINE GAMMA-GLUTAMYLTRANSFERASE"/>
    <property type="match status" value="1"/>
</dbReference>
<name>A0A1I2KBN1_9CLOT</name>
<feature type="transmembrane region" description="Helical" evidence="2">
    <location>
        <begin position="164"/>
        <end position="182"/>
    </location>
</feature>
<gene>
    <name evidence="4" type="ORF">DBY38_14955</name>
    <name evidence="5" type="ORF">SAMN04487885_10567</name>
</gene>
<dbReference type="SMART" id="SM00460">
    <property type="entry name" value="TGc"/>
    <property type="match status" value="1"/>
</dbReference>
<dbReference type="SUPFAM" id="SSF54001">
    <property type="entry name" value="Cysteine proteinases"/>
    <property type="match status" value="1"/>
</dbReference>
<feature type="region of interest" description="Disordered" evidence="1">
    <location>
        <begin position="536"/>
        <end position="564"/>
    </location>
</feature>
<organism evidence="5 6">
    <name type="scientific">Clostridium cadaveris</name>
    <dbReference type="NCBI Taxonomy" id="1529"/>
    <lineage>
        <taxon>Bacteria</taxon>
        <taxon>Bacillati</taxon>
        <taxon>Bacillota</taxon>
        <taxon>Clostridia</taxon>
        <taxon>Eubacteriales</taxon>
        <taxon>Clostridiaceae</taxon>
        <taxon>Clostridium</taxon>
    </lineage>
</organism>
<evidence type="ECO:0000313" key="6">
    <source>
        <dbReference type="Proteomes" id="UP000182135"/>
    </source>
</evidence>
<dbReference type="Proteomes" id="UP000182135">
    <property type="component" value="Unassembled WGS sequence"/>
</dbReference>
<dbReference type="InterPro" id="IPR002931">
    <property type="entry name" value="Transglutaminase-like"/>
</dbReference>
<evidence type="ECO:0000313" key="7">
    <source>
        <dbReference type="Proteomes" id="UP000246114"/>
    </source>
</evidence>
<dbReference type="PANTHER" id="PTHR42736:SF1">
    <property type="entry name" value="PROTEIN-GLUTAMINE GAMMA-GLUTAMYLTRANSFERASE"/>
    <property type="match status" value="1"/>
</dbReference>
<dbReference type="eggNOG" id="COG1305">
    <property type="taxonomic scope" value="Bacteria"/>
</dbReference>
<sequence length="707" mass="82329">MDFFKRNKFGIILVYINSIFIISLFKKCYDIQDLSYVFITVLFVVSLLVYFVFSEVFFEEKKRFYVIISILVVLIFLVLIFRENVYTSITKDIVYNIVNINELVAQRRPTFFSQYKYIVLLVLPPIVMIFFSLAKNHKLNFIVYINLVFMMFFYYIGYEKLIRGSMISFMMVNIIALGINEQNTFLKYIHNSNIRNSIKDSSVIFRVISSAVIIAMIINVIPLGKEGKYQSFIEKKMMSMLRTNGSGAINESTKYDLSYSGYSDSSKTLGGSININKNRILRITGDYKGLYLRGSVRDYYDGNSWQDSFKEYNRLNAAKSNEKKDFLEININQVGMETSTLFSPLNTKNINLQSGRIYKDKIDNSFLSEEKKGNVYTIEYTRDKNYYDEEKNEDISIPYLQLPLSITDRTKELTRDITKGKSTNYEKAMAIKDYLERNYTYSTTVGENEEKEDFIDYFLFTEKKGYCVYFASALTIMSRIAGVPARYVEGFKIGENIKPSKEIYVTNEDAHAWSEVLIDEQDNRWISVDASTTISEQTQGTLSNQSENTGDNQINPENDTNHEHGEDISEELNVEKGGSKDLKVFVYLSLIAALITCITFRLLKAKAVKKRLRGYTVPSDIYYYCLRRLRQAGIEKKKYMTDLEFAYSIKDDKLRETIINLVECCYKEYYGGEESYIKGEEVLNILDDYLKKHLNKVGYFENKYFKK</sequence>
<feature type="transmembrane region" description="Helical" evidence="2">
    <location>
        <begin position="64"/>
        <end position="81"/>
    </location>
</feature>
<dbReference type="RefSeq" id="WP_027637303.1">
    <property type="nucleotide sequence ID" value="NZ_BAAACD010000045.1"/>
</dbReference>
<keyword evidence="2" id="KW-1133">Transmembrane helix</keyword>
<evidence type="ECO:0000259" key="3">
    <source>
        <dbReference type="SMART" id="SM00460"/>
    </source>
</evidence>